<gene>
    <name evidence="1" type="ORF">GQN54_12135</name>
</gene>
<protein>
    <submittedName>
        <fullName evidence="1">Uncharacterized protein</fullName>
    </submittedName>
</protein>
<keyword evidence="2" id="KW-1185">Reference proteome</keyword>
<dbReference type="AlphaFoldDB" id="A0A6N9NP31"/>
<dbReference type="EMBL" id="WWNE01000012">
    <property type="protein sequence ID" value="NBG66867.1"/>
    <property type="molecule type" value="Genomic_DNA"/>
</dbReference>
<dbReference type="RefSeq" id="WP_160633825.1">
    <property type="nucleotide sequence ID" value="NZ_WWNE01000012.1"/>
</dbReference>
<reference evidence="1 2" key="1">
    <citation type="submission" date="2019-12" db="EMBL/GenBank/DDBJ databases">
        <authorList>
            <person name="Zhao J."/>
        </authorList>
    </citation>
    <scope>NUCLEOTIDE SEQUENCE [LARGE SCALE GENOMIC DNA]</scope>
    <source>
        <strain evidence="1 2">S-15</strain>
    </source>
</reference>
<name>A0A6N9NP31_9FLAO</name>
<organism evidence="1 2">
    <name type="scientific">Acidiluteibacter ferrifornacis</name>
    <dbReference type="NCBI Taxonomy" id="2692424"/>
    <lineage>
        <taxon>Bacteria</taxon>
        <taxon>Pseudomonadati</taxon>
        <taxon>Bacteroidota</taxon>
        <taxon>Flavobacteriia</taxon>
        <taxon>Flavobacteriales</taxon>
        <taxon>Cryomorphaceae</taxon>
        <taxon>Acidiluteibacter</taxon>
    </lineage>
</organism>
<evidence type="ECO:0000313" key="1">
    <source>
        <dbReference type="EMBL" id="NBG66867.1"/>
    </source>
</evidence>
<accession>A0A6N9NP31</accession>
<proteinExistence type="predicted"/>
<evidence type="ECO:0000313" key="2">
    <source>
        <dbReference type="Proteomes" id="UP000470771"/>
    </source>
</evidence>
<comment type="caution">
    <text evidence="1">The sequence shown here is derived from an EMBL/GenBank/DDBJ whole genome shotgun (WGS) entry which is preliminary data.</text>
</comment>
<dbReference type="Proteomes" id="UP000470771">
    <property type="component" value="Unassembled WGS sequence"/>
</dbReference>
<sequence length="75" mass="8828">MYIIGVKDFKRMTPQHHKSLIKMDAPNSPYINTIRLNKTIQILPVTDLFEMTDEGQPYVQYTVFVRNSDWAEPIE</sequence>